<name>A0A7M7PI87_STRPU</name>
<keyword evidence="2" id="KW-0677">Repeat</keyword>
<accession>A0A7M7PI87</accession>
<dbReference type="Gene3D" id="3.10.250.10">
    <property type="entry name" value="SRCR-like domain"/>
    <property type="match status" value="2"/>
</dbReference>
<organism evidence="7 8">
    <name type="scientific">Strongylocentrotus purpuratus</name>
    <name type="common">Purple sea urchin</name>
    <dbReference type="NCBI Taxonomy" id="7668"/>
    <lineage>
        <taxon>Eukaryota</taxon>
        <taxon>Metazoa</taxon>
        <taxon>Echinodermata</taxon>
        <taxon>Eleutherozoa</taxon>
        <taxon>Echinozoa</taxon>
        <taxon>Echinoidea</taxon>
        <taxon>Euechinoidea</taxon>
        <taxon>Echinacea</taxon>
        <taxon>Camarodonta</taxon>
        <taxon>Echinidea</taxon>
        <taxon>Strongylocentrotidae</taxon>
        <taxon>Strongylocentrotus</taxon>
    </lineage>
</organism>
<dbReference type="PRINTS" id="PR00258">
    <property type="entry name" value="SPERACTRCPTR"/>
</dbReference>
<proteinExistence type="predicted"/>
<dbReference type="GeneID" id="115928498"/>
<dbReference type="KEGG" id="spu:115928498"/>
<evidence type="ECO:0000259" key="6">
    <source>
        <dbReference type="PROSITE" id="PS50287"/>
    </source>
</evidence>
<dbReference type="PANTHER" id="PTHR19331">
    <property type="entry name" value="SCAVENGER RECEPTOR DOMAIN-CONTAINING"/>
    <property type="match status" value="1"/>
</dbReference>
<dbReference type="GO" id="GO:0016020">
    <property type="term" value="C:membrane"/>
    <property type="evidence" value="ECO:0007669"/>
    <property type="project" value="InterPro"/>
</dbReference>
<dbReference type="SUPFAM" id="SSF56487">
    <property type="entry name" value="SRCR-like"/>
    <property type="match status" value="2"/>
</dbReference>
<evidence type="ECO:0000256" key="2">
    <source>
        <dbReference type="ARBA" id="ARBA00022737"/>
    </source>
</evidence>
<dbReference type="InterPro" id="IPR036772">
    <property type="entry name" value="SRCR-like_dom_sf"/>
</dbReference>
<reference evidence="7" key="2">
    <citation type="submission" date="2021-01" db="UniProtKB">
        <authorList>
            <consortium name="EnsemblMetazoa"/>
        </authorList>
    </citation>
    <scope>IDENTIFICATION</scope>
</reference>
<evidence type="ECO:0000256" key="5">
    <source>
        <dbReference type="PROSITE-ProRule" id="PRU00196"/>
    </source>
</evidence>
<evidence type="ECO:0000256" key="3">
    <source>
        <dbReference type="ARBA" id="ARBA00023157"/>
    </source>
</evidence>
<dbReference type="Proteomes" id="UP000007110">
    <property type="component" value="Unassembled WGS sequence"/>
</dbReference>
<keyword evidence="8" id="KW-1185">Reference proteome</keyword>
<evidence type="ECO:0000256" key="4">
    <source>
        <dbReference type="ARBA" id="ARBA00023180"/>
    </source>
</evidence>
<evidence type="ECO:0000313" key="8">
    <source>
        <dbReference type="Proteomes" id="UP000007110"/>
    </source>
</evidence>
<dbReference type="SMART" id="SM00202">
    <property type="entry name" value="SR"/>
    <property type="match status" value="1"/>
</dbReference>
<dbReference type="Pfam" id="PF00530">
    <property type="entry name" value="SRCR"/>
    <property type="match status" value="2"/>
</dbReference>
<keyword evidence="4" id="KW-0325">Glycoprotein</keyword>
<dbReference type="InterPro" id="IPR001190">
    <property type="entry name" value="SRCR"/>
</dbReference>
<sequence>MLRFVDASTAPGLAQFCEGSDDILLSHVGCDGTEDNLADCIHLGFGMHNCQHNEDAGVTCLLGARLVGGFHEYEGRVEILHRGSWGTVCDDSWELDDAKVVCRQ</sequence>
<dbReference type="RefSeq" id="XP_030851603.1">
    <property type="nucleotide sequence ID" value="XM_030995743.1"/>
</dbReference>
<feature type="domain" description="SRCR" evidence="6">
    <location>
        <begin position="64"/>
        <end position="104"/>
    </location>
</feature>
<keyword evidence="1" id="KW-0732">Signal</keyword>
<dbReference type="AlphaFoldDB" id="A0A7M7PI87"/>
<evidence type="ECO:0000256" key="1">
    <source>
        <dbReference type="ARBA" id="ARBA00022729"/>
    </source>
</evidence>
<dbReference type="InParanoid" id="A0A7M7PI87"/>
<dbReference type="OMA" id="CSGHRIS"/>
<dbReference type="PROSITE" id="PS50287">
    <property type="entry name" value="SRCR_2"/>
    <property type="match status" value="2"/>
</dbReference>
<evidence type="ECO:0000313" key="7">
    <source>
        <dbReference type="EnsemblMetazoa" id="XP_030851603"/>
    </source>
</evidence>
<feature type="domain" description="SRCR" evidence="6">
    <location>
        <begin position="1"/>
        <end position="61"/>
    </location>
</feature>
<dbReference type="OrthoDB" id="536948at2759"/>
<feature type="disulfide bond" evidence="5">
    <location>
        <begin position="30"/>
        <end position="40"/>
    </location>
</feature>
<dbReference type="EnsemblMetazoa" id="XM_030995743">
    <property type="protein sequence ID" value="XP_030851603"/>
    <property type="gene ID" value="LOC115928498"/>
</dbReference>
<dbReference type="PANTHER" id="PTHR19331:SF465">
    <property type="entry name" value="EGG PEPTIDE SPERACT RECEPTOR"/>
    <property type="match status" value="1"/>
</dbReference>
<reference evidence="8" key="1">
    <citation type="submission" date="2015-02" db="EMBL/GenBank/DDBJ databases">
        <title>Genome sequencing for Strongylocentrotus purpuratus.</title>
        <authorList>
            <person name="Murali S."/>
            <person name="Liu Y."/>
            <person name="Vee V."/>
            <person name="English A."/>
            <person name="Wang M."/>
            <person name="Skinner E."/>
            <person name="Han Y."/>
            <person name="Muzny D.M."/>
            <person name="Worley K.C."/>
            <person name="Gibbs R.A."/>
        </authorList>
    </citation>
    <scope>NUCLEOTIDE SEQUENCE</scope>
</reference>
<protein>
    <recommendedName>
        <fullName evidence="6">SRCR domain-containing protein</fullName>
    </recommendedName>
</protein>
<comment type="caution">
    <text evidence="5">Lacks conserved residue(s) required for the propagation of feature annotation.</text>
</comment>
<keyword evidence="3 5" id="KW-1015">Disulfide bond</keyword>